<dbReference type="PROSITE" id="PS00101">
    <property type="entry name" value="HEXAPEP_TRANSFERASES"/>
    <property type="match status" value="1"/>
</dbReference>
<dbReference type="InterPro" id="IPR011004">
    <property type="entry name" value="Trimer_LpxA-like_sf"/>
</dbReference>
<name>A0ABR7QJB4_9FLAO</name>
<sequence length="202" mass="21706">MIPINDYIENFYNTFPDLKGLSPWGATQSISSILIGIISGLDPDDYSLEGDIAIHKTAIIEKGVILKGPMIISENSFVASHAYLRGGVFLAEGVRIGPGSEIKSSIICSKTTLAHFNFIGDSIIGRHVNFEAGSLIANHYNERTEKTIWVSALGKRTNTGTNKFGALVGDNSKIGANAVLSPGTILSMGSIVKRLELIEQNK</sequence>
<dbReference type="PANTHER" id="PTHR43584:SF8">
    <property type="entry name" value="N-ACETYLMURAMATE ALPHA-1-PHOSPHATE URIDYLYLTRANSFERASE"/>
    <property type="match status" value="1"/>
</dbReference>
<gene>
    <name evidence="4" type="ORF">H4O18_04570</name>
</gene>
<dbReference type="RefSeq" id="WP_187581934.1">
    <property type="nucleotide sequence ID" value="NZ_JACLHY010000003.1"/>
</dbReference>
<keyword evidence="1 4" id="KW-0808">Transferase</keyword>
<dbReference type="EMBL" id="JACLHY010000003">
    <property type="protein sequence ID" value="MBC8767258.1"/>
    <property type="molecule type" value="Genomic_DNA"/>
</dbReference>
<keyword evidence="2" id="KW-0677">Repeat</keyword>
<dbReference type="InterPro" id="IPR050065">
    <property type="entry name" value="GlmU-like"/>
</dbReference>
<dbReference type="InterPro" id="IPR018357">
    <property type="entry name" value="Hexapep_transf_CS"/>
</dbReference>
<dbReference type="GO" id="GO:0016740">
    <property type="term" value="F:transferase activity"/>
    <property type="evidence" value="ECO:0007669"/>
    <property type="project" value="UniProtKB-KW"/>
</dbReference>
<dbReference type="SUPFAM" id="SSF51161">
    <property type="entry name" value="Trimeric LpxA-like enzymes"/>
    <property type="match status" value="1"/>
</dbReference>
<accession>A0ABR7QJB4</accession>
<keyword evidence="3" id="KW-0012">Acyltransferase</keyword>
<evidence type="ECO:0000313" key="5">
    <source>
        <dbReference type="Proteomes" id="UP000618952"/>
    </source>
</evidence>
<keyword evidence="5" id="KW-1185">Reference proteome</keyword>
<proteinExistence type="predicted"/>
<reference evidence="4 5" key="1">
    <citation type="submission" date="2020-08" db="EMBL/GenBank/DDBJ databases">
        <title>Arenibacter gaetbuli sp. nov., isolated from a sand dune.</title>
        <authorList>
            <person name="Park S."/>
            <person name="Yoon J.-H."/>
        </authorList>
    </citation>
    <scope>NUCLEOTIDE SEQUENCE [LARGE SCALE GENOMIC DNA]</scope>
    <source>
        <strain evidence="4 5">BSSL-BM3</strain>
    </source>
</reference>
<dbReference type="Proteomes" id="UP000618952">
    <property type="component" value="Unassembled WGS sequence"/>
</dbReference>
<comment type="caution">
    <text evidence="4">The sequence shown here is derived from an EMBL/GenBank/DDBJ whole genome shotgun (WGS) entry which is preliminary data.</text>
</comment>
<evidence type="ECO:0000256" key="1">
    <source>
        <dbReference type="ARBA" id="ARBA00022679"/>
    </source>
</evidence>
<evidence type="ECO:0000256" key="3">
    <source>
        <dbReference type="ARBA" id="ARBA00023315"/>
    </source>
</evidence>
<evidence type="ECO:0000313" key="4">
    <source>
        <dbReference type="EMBL" id="MBC8767258.1"/>
    </source>
</evidence>
<dbReference type="Gene3D" id="2.160.10.10">
    <property type="entry name" value="Hexapeptide repeat proteins"/>
    <property type="match status" value="1"/>
</dbReference>
<evidence type="ECO:0000256" key="2">
    <source>
        <dbReference type="ARBA" id="ARBA00022737"/>
    </source>
</evidence>
<protein>
    <submittedName>
        <fullName evidence="4">LpxA family transferase</fullName>
    </submittedName>
</protein>
<dbReference type="PANTHER" id="PTHR43584">
    <property type="entry name" value="NUCLEOTIDYL TRANSFERASE"/>
    <property type="match status" value="1"/>
</dbReference>
<organism evidence="4 5">
    <name type="scientific">Arenibacter arenosicollis</name>
    <dbReference type="NCBI Taxonomy" id="2762274"/>
    <lineage>
        <taxon>Bacteria</taxon>
        <taxon>Pseudomonadati</taxon>
        <taxon>Bacteroidota</taxon>
        <taxon>Flavobacteriia</taxon>
        <taxon>Flavobacteriales</taxon>
        <taxon>Flavobacteriaceae</taxon>
        <taxon>Arenibacter</taxon>
    </lineage>
</organism>